<dbReference type="Pfam" id="PF23383">
    <property type="entry name" value="Beta-prop_IFT140_1st"/>
    <property type="match status" value="1"/>
</dbReference>
<evidence type="ECO:0000259" key="8">
    <source>
        <dbReference type="Pfam" id="PF24760"/>
    </source>
</evidence>
<dbReference type="InterPro" id="IPR015943">
    <property type="entry name" value="WD40/YVTN_repeat-like_dom_sf"/>
</dbReference>
<dbReference type="InterPro" id="IPR056156">
    <property type="entry name" value="TPR_IF140_C"/>
</dbReference>
<evidence type="ECO:0000256" key="2">
    <source>
        <dbReference type="ARBA" id="ARBA00022574"/>
    </source>
</evidence>
<dbReference type="InterPro" id="IPR011990">
    <property type="entry name" value="TPR-like_helical_dom_sf"/>
</dbReference>
<dbReference type="InterPro" id="IPR056155">
    <property type="entry name" value="Beta-prop_IFT140_2nd"/>
</dbReference>
<evidence type="ECO:0008006" key="11">
    <source>
        <dbReference type="Google" id="ProtNLM"/>
    </source>
</evidence>
<dbReference type="Pfam" id="PF24762">
    <property type="entry name" value="TPR_IF140-IFT172"/>
    <property type="match status" value="1"/>
</dbReference>
<evidence type="ECO:0000256" key="1">
    <source>
        <dbReference type="ARBA" id="ARBA00004138"/>
    </source>
</evidence>
<dbReference type="GO" id="GO:0005930">
    <property type="term" value="C:axoneme"/>
    <property type="evidence" value="ECO:0007669"/>
    <property type="project" value="TreeGrafter"/>
</dbReference>
<dbReference type="SUPFAM" id="SSF50978">
    <property type="entry name" value="WD40 repeat-like"/>
    <property type="match status" value="2"/>
</dbReference>
<protein>
    <recommendedName>
        <fullName evidence="11">Intraflagellar transport protein 140 homolog</fullName>
    </recommendedName>
</protein>
<evidence type="ECO:0000256" key="3">
    <source>
        <dbReference type="ARBA" id="ARBA00022737"/>
    </source>
</evidence>
<dbReference type="InterPro" id="IPR036322">
    <property type="entry name" value="WD40_repeat_dom_sf"/>
</dbReference>
<dbReference type="GO" id="GO:0030991">
    <property type="term" value="C:intraciliary transport particle A"/>
    <property type="evidence" value="ECO:0007669"/>
    <property type="project" value="TreeGrafter"/>
</dbReference>
<feature type="domain" description="IF140/IFT172/WDR19 TPR" evidence="9">
    <location>
        <begin position="749"/>
        <end position="1227"/>
    </location>
</feature>
<dbReference type="PANTHER" id="PTHR15722:SF7">
    <property type="entry name" value="INTRAFLAGELLAR TRANSPORT PROTEIN 140 HOMOLOG"/>
    <property type="match status" value="1"/>
</dbReference>
<keyword evidence="3" id="KW-0677">Repeat</keyword>
<dbReference type="InterPro" id="IPR056154">
    <property type="entry name" value="Beta-prop_IFT140_1st"/>
</dbReference>
<feature type="domain" description="IF140 C-terminal TPR" evidence="8">
    <location>
        <begin position="1236"/>
        <end position="1353"/>
    </location>
</feature>
<keyword evidence="4" id="KW-0969">Cilium</keyword>
<evidence type="ECO:0000259" key="9">
    <source>
        <dbReference type="Pfam" id="PF24762"/>
    </source>
</evidence>
<dbReference type="Pfam" id="PF23385">
    <property type="entry name" value="Beta-prop_IFT140_2nd"/>
    <property type="match status" value="1"/>
</dbReference>
<gene>
    <name evidence="10" type="ORF">PYX00_005959</name>
</gene>
<dbReference type="Gene3D" id="1.25.40.470">
    <property type="match status" value="2"/>
</dbReference>
<dbReference type="GO" id="GO:0036064">
    <property type="term" value="C:ciliary basal body"/>
    <property type="evidence" value="ECO:0007669"/>
    <property type="project" value="TreeGrafter"/>
</dbReference>
<evidence type="ECO:0000259" key="7">
    <source>
        <dbReference type="Pfam" id="PF23385"/>
    </source>
</evidence>
<dbReference type="Gene3D" id="2.130.10.10">
    <property type="entry name" value="YVTN repeat-like/Quinoprotein amine dehydrogenase"/>
    <property type="match status" value="1"/>
</dbReference>
<dbReference type="PANTHER" id="PTHR15722">
    <property type="entry name" value="IFT140/172-RELATED"/>
    <property type="match status" value="1"/>
</dbReference>
<keyword evidence="2" id="KW-0853">WD repeat</keyword>
<accession>A0AAW2HVG6</accession>
<comment type="caution">
    <text evidence="10">The sequence shown here is derived from an EMBL/GenBank/DDBJ whole genome shotgun (WGS) entry which is preliminary data.</text>
</comment>
<feature type="domain" description="IFT140 second beta-propeller" evidence="7">
    <location>
        <begin position="408"/>
        <end position="710"/>
    </location>
</feature>
<evidence type="ECO:0000256" key="4">
    <source>
        <dbReference type="ARBA" id="ARBA00023069"/>
    </source>
</evidence>
<dbReference type="EMBL" id="JARGDH010000003">
    <property type="protein sequence ID" value="KAL0273235.1"/>
    <property type="molecule type" value="Genomic_DNA"/>
</dbReference>
<sequence>MSVYFERKISTSLGDVCTDLAWFKDNKLAVALFSQEEGGYINIYNPQGNVLGKINPRNVKPVSTLSWHPQGSLFGAWDGGVLCMWSEEDNETITIESPHRASVILLVFSLHGGRLISADTEGGLVGWSSSGKQFLTVFHHQLTDPISHVAFRNPSTEGLDLRGAARAAVAGDPTALDLFTNLDFITTWRPKTAAKQDFSYSNFRDSHVFYAAATSGVIFYVSENGRCQEVFDLGTACRDMLYRPDRDQLLILTDAIAVLQLSISPEGELDEIMKVKLSSGSKEVLSSMVMTEPGTVAINTGSSTVRLWNLDVGDNSVLGLPEGSHQSEIFSSISYSSAKGVLCGGTNAGNLVMWKRCDDEWEIETSTSAAAPVKQLVWGVELLAVNTLAHLFVLKQQPLSAHYNHKCQIAAIQTSGSNVALLVPGPEKSTLKQNISCEMQIHGVAVSNKYCVLWSDKTVVSYSFTVDPKDGISVAVVGNFSCECEKAAAYNQSLIVMEMERVSLRTMQGTVKQICFLTATEGEPIVLGYFSIFVSVATTQGFLKVWDVSMREAKQHGRTKNLKELLDDFGEVIALSPNDQGTKVAMTVALRSLIPDSKLYVVDVESDLVQWIDFATGETHVRDDETIMQDVSGKIVSSFEWDCNDPKLLVCHLKVIPTTKNDKAAYNKEDYAAMLWTSDEKGILLHEIISLTNHQTKLLACDAPHILYLSNQKADLIDRIVMGDFHGVSDINPSTNKAVLNFSYNLSVGNMDLAFKAINSVSSEAVWTNLARNCVKTKRLDVATVCMGRVKNGRVAKALREAQKEPELEAKVAILAIHVGMLDEAEQLLKSCKRYDLLNKFYQTTCDWDKAVRVAETNDRVHLRNTHHLHAKYLEQNRKIKEALESYEKADTHRIHAPRLLSEDIYKLKTYVDQSSDPVLFKWLAQYMESTGDMKSALHYYTMAKDHLSIVRVLCFLNNFNQASEVAQNTGDRAAAYHLARQFEAMERFDEALSFFIRAQAYGNAIRICKENGFTDRIWGLALSAAPREQADAARYLQEQGDIHKAILLYHKAGMVHKALDLAFSSEDSEALAIISTNLTGQTDPSLLQRVADYFLTNGQYERAVDILATAGKFSEAVALCVEHSVLLTEELAERLNPTGPERNKLLIEIGECALAQSNYHLATKKFTQAGDKVRAMKALLKSGDTDKIIFLAGVSREKEVYVMAANYLQALDWRSNPQLLNTIIQFYSKAKAYQSLSNFYVACANIEIEEYQDYEKAGVALTEAKRCLTKLSDDLITRKAVETIDRRIADVHQFLRCRRLFDSGSVEEGMSQCQKLLSQLDSATIVPPGDVYALMMENERDLNNSRKIFETMKRDVSDPAKYLSPQLLESLGYQPKSATVTQFDDDIGFEVK</sequence>
<dbReference type="GO" id="GO:0035721">
    <property type="term" value="P:intraciliary retrograde transport"/>
    <property type="evidence" value="ECO:0007669"/>
    <property type="project" value="TreeGrafter"/>
</dbReference>
<name>A0AAW2HVG6_9NEOP</name>
<reference evidence="10" key="1">
    <citation type="journal article" date="2024" name="Gigascience">
        <title>Chromosome-level genome of the poultry shaft louse Menopon gallinae provides insight into the host-switching and adaptive evolution of parasitic lice.</title>
        <authorList>
            <person name="Xu Y."/>
            <person name="Ma L."/>
            <person name="Liu S."/>
            <person name="Liang Y."/>
            <person name="Liu Q."/>
            <person name="He Z."/>
            <person name="Tian L."/>
            <person name="Duan Y."/>
            <person name="Cai W."/>
            <person name="Li H."/>
            <person name="Song F."/>
        </authorList>
    </citation>
    <scope>NUCLEOTIDE SEQUENCE</scope>
    <source>
        <strain evidence="10">Cailab_2023a</strain>
    </source>
</reference>
<dbReference type="SUPFAM" id="SSF48452">
    <property type="entry name" value="TPR-like"/>
    <property type="match status" value="2"/>
</dbReference>
<evidence type="ECO:0000259" key="6">
    <source>
        <dbReference type="Pfam" id="PF23383"/>
    </source>
</evidence>
<proteinExistence type="predicted"/>
<evidence type="ECO:0000313" key="10">
    <source>
        <dbReference type="EMBL" id="KAL0273235.1"/>
    </source>
</evidence>
<comment type="subcellular location">
    <subcellularLocation>
        <location evidence="1">Cell projection</location>
        <location evidence="1">Cilium</location>
    </subcellularLocation>
</comment>
<dbReference type="InterPro" id="IPR056168">
    <property type="entry name" value="TPR_IF140/IFT172/WDR19"/>
</dbReference>
<keyword evidence="5" id="KW-0966">Cell projection</keyword>
<feature type="domain" description="IFT140 first beta-propeller" evidence="6">
    <location>
        <begin position="3"/>
        <end position="397"/>
    </location>
</feature>
<organism evidence="10">
    <name type="scientific">Menopon gallinae</name>
    <name type="common">poultry shaft louse</name>
    <dbReference type="NCBI Taxonomy" id="328185"/>
    <lineage>
        <taxon>Eukaryota</taxon>
        <taxon>Metazoa</taxon>
        <taxon>Ecdysozoa</taxon>
        <taxon>Arthropoda</taxon>
        <taxon>Hexapoda</taxon>
        <taxon>Insecta</taxon>
        <taxon>Pterygota</taxon>
        <taxon>Neoptera</taxon>
        <taxon>Paraneoptera</taxon>
        <taxon>Psocodea</taxon>
        <taxon>Troctomorpha</taxon>
        <taxon>Phthiraptera</taxon>
        <taxon>Amblycera</taxon>
        <taxon>Menoponidae</taxon>
        <taxon>Menopon</taxon>
    </lineage>
</organism>
<dbReference type="Pfam" id="PF24760">
    <property type="entry name" value="TPR_IF140_C"/>
    <property type="match status" value="1"/>
</dbReference>
<evidence type="ECO:0000256" key="5">
    <source>
        <dbReference type="ARBA" id="ARBA00023273"/>
    </source>
</evidence>